<dbReference type="AlphaFoldDB" id="A0A1H2PJL1"/>
<protein>
    <submittedName>
        <fullName evidence="1">Uncharacterized protein</fullName>
    </submittedName>
</protein>
<evidence type="ECO:0000313" key="1">
    <source>
        <dbReference type="EMBL" id="SDV46447.1"/>
    </source>
</evidence>
<sequence>MRVACAEFIAFVAFAASRNRACVDVWSGQRCRRPAGVRHSRGSRLPRTAPTAVARLSLHMMHAVRGLATAERIWCSP</sequence>
<accession>A0A1H2PJL1</accession>
<dbReference type="Proteomes" id="UP000243719">
    <property type="component" value="Unassembled WGS sequence"/>
</dbReference>
<dbReference type="STRING" id="1770053.SAMN05216551_101343"/>
<gene>
    <name evidence="1" type="ORF">SAMN05216551_101343</name>
</gene>
<reference evidence="2" key="1">
    <citation type="submission" date="2016-09" db="EMBL/GenBank/DDBJ databases">
        <authorList>
            <person name="Varghese N."/>
            <person name="Submissions S."/>
        </authorList>
    </citation>
    <scope>NUCLEOTIDE SEQUENCE [LARGE SCALE GENOMIC DNA]</scope>
    <source>
        <strain evidence="2">JS23</strain>
    </source>
</reference>
<evidence type="ECO:0000313" key="2">
    <source>
        <dbReference type="Proteomes" id="UP000243719"/>
    </source>
</evidence>
<keyword evidence="2" id="KW-1185">Reference proteome</keyword>
<name>A0A1H2PJL1_9BURK</name>
<organism evidence="1 2">
    <name type="scientific">Chitinasiproducens palmae</name>
    <dbReference type="NCBI Taxonomy" id="1770053"/>
    <lineage>
        <taxon>Bacteria</taxon>
        <taxon>Pseudomonadati</taxon>
        <taxon>Pseudomonadota</taxon>
        <taxon>Betaproteobacteria</taxon>
        <taxon>Burkholderiales</taxon>
        <taxon>Burkholderiaceae</taxon>
        <taxon>Chitinasiproducens</taxon>
    </lineage>
</organism>
<proteinExistence type="predicted"/>
<dbReference type="EMBL" id="FNLO01000001">
    <property type="protein sequence ID" value="SDV46447.1"/>
    <property type="molecule type" value="Genomic_DNA"/>
</dbReference>